<dbReference type="PIRSF" id="PIRSF006278">
    <property type="entry name" value="ACCD_DCysDesulf"/>
    <property type="match status" value="1"/>
</dbReference>
<dbReference type="EMBL" id="BMGK01000003">
    <property type="protein sequence ID" value="GGD86844.1"/>
    <property type="molecule type" value="Genomic_DNA"/>
</dbReference>
<comment type="similarity">
    <text evidence="2">Belongs to the ACC deaminase/D-cysteine desulfhydrase family.</text>
</comment>
<gene>
    <name evidence="7" type="primary">acdS</name>
    <name evidence="7" type="ORF">GCM10011312_08600</name>
</gene>
<reference evidence="7" key="1">
    <citation type="journal article" date="2014" name="Int. J. Syst. Evol. Microbiol.">
        <title>Complete genome sequence of Corynebacterium casei LMG S-19264T (=DSM 44701T), isolated from a smear-ripened cheese.</title>
        <authorList>
            <consortium name="US DOE Joint Genome Institute (JGI-PGF)"/>
            <person name="Walter F."/>
            <person name="Albersmeier A."/>
            <person name="Kalinowski J."/>
            <person name="Ruckert C."/>
        </authorList>
    </citation>
    <scope>NUCLEOTIDE SEQUENCE</scope>
    <source>
        <strain evidence="7">CGMCC 1.12924</strain>
    </source>
</reference>
<comment type="caution">
    <text evidence="7">The sequence shown here is derived from an EMBL/GenBank/DDBJ whole genome shotgun (WGS) entry which is preliminary data.</text>
</comment>
<evidence type="ECO:0000259" key="6">
    <source>
        <dbReference type="Pfam" id="PF00291"/>
    </source>
</evidence>
<dbReference type="PANTHER" id="PTHR43780">
    <property type="entry name" value="1-AMINOCYCLOPROPANE-1-CARBOXYLATE DEAMINASE-RELATED"/>
    <property type="match status" value="1"/>
</dbReference>
<dbReference type="AlphaFoldDB" id="A0A8J2Y9H8"/>
<reference evidence="7" key="2">
    <citation type="submission" date="2020-09" db="EMBL/GenBank/DDBJ databases">
        <authorList>
            <person name="Sun Q."/>
            <person name="Zhou Y."/>
        </authorList>
    </citation>
    <scope>NUCLEOTIDE SEQUENCE</scope>
    <source>
        <strain evidence="7">CGMCC 1.12924</strain>
    </source>
</reference>
<comment type="cofactor">
    <cofactor evidence="1">
        <name>pyridoxal 5'-phosphate</name>
        <dbReference type="ChEBI" id="CHEBI:597326"/>
    </cofactor>
</comment>
<dbReference type="Gene3D" id="3.40.50.1100">
    <property type="match status" value="2"/>
</dbReference>
<feature type="modified residue" description="N6-(pyridoxal phosphate)lysine" evidence="5">
    <location>
        <position position="37"/>
    </location>
</feature>
<dbReference type="InterPro" id="IPR027278">
    <property type="entry name" value="ACCD_DCysDesulf"/>
</dbReference>
<evidence type="ECO:0000313" key="7">
    <source>
        <dbReference type="EMBL" id="GGD86844.1"/>
    </source>
</evidence>
<dbReference type="GO" id="GO:0019148">
    <property type="term" value="F:D-cysteine desulfhydrase activity"/>
    <property type="evidence" value="ECO:0007669"/>
    <property type="project" value="TreeGrafter"/>
</dbReference>
<evidence type="ECO:0000256" key="1">
    <source>
        <dbReference type="ARBA" id="ARBA00001933"/>
    </source>
</evidence>
<dbReference type="InterPro" id="IPR036052">
    <property type="entry name" value="TrpB-like_PALP_sf"/>
</dbReference>
<name>A0A8J2Y9H8_9FLAO</name>
<dbReference type="PANTHER" id="PTHR43780:SF2">
    <property type="entry name" value="1-AMINOCYCLOPROPANE-1-CARBOXYLATE DEAMINASE-RELATED"/>
    <property type="match status" value="1"/>
</dbReference>
<evidence type="ECO:0000256" key="4">
    <source>
        <dbReference type="PIRSR" id="PIRSR006278-1"/>
    </source>
</evidence>
<sequence>MILGKNNNTKIEITSLQNMEFYIKREDQIHPFVSGNKYRKLKYNLLEAKNKQKTTLLTFGGAFSNHIAATAAAGNEFNFKTIGVIRGEELVDKVVENPTLAFAKANGMQLHFISRGQYNQKELQPFIKQLRNQFGDFYLVPEGGTNPLAIKGCEEILTKEDAFFDYICVPVGTGGTMAGLINSSLPHQRIIGFSALKGDFLEKKISQITSKSNWEITDQFSFGGYAKVDETLINFMNNFKSSNNIPLDPLYTGKMVFGIFELAKTGFFSKNSRILAIHTGGLQGIQGMNLQLKKRNLPLIEI</sequence>
<dbReference type="SUPFAM" id="SSF53686">
    <property type="entry name" value="Tryptophan synthase beta subunit-like PLP-dependent enzymes"/>
    <property type="match status" value="1"/>
</dbReference>
<evidence type="ECO:0000256" key="2">
    <source>
        <dbReference type="ARBA" id="ARBA00008639"/>
    </source>
</evidence>
<dbReference type="Pfam" id="PF00291">
    <property type="entry name" value="PALP"/>
    <property type="match status" value="1"/>
</dbReference>
<dbReference type="Proteomes" id="UP000652231">
    <property type="component" value="Unassembled WGS sequence"/>
</dbReference>
<accession>A0A8J2Y9H8</accession>
<evidence type="ECO:0000256" key="3">
    <source>
        <dbReference type="ARBA" id="ARBA00022898"/>
    </source>
</evidence>
<proteinExistence type="inferred from homology"/>
<protein>
    <submittedName>
        <fullName evidence="7">1-aminocyclopropane-1-carboxylate deaminase</fullName>
    </submittedName>
</protein>
<dbReference type="InterPro" id="IPR001926">
    <property type="entry name" value="TrpB-like_PALP"/>
</dbReference>
<feature type="domain" description="Tryptophan synthase beta chain-like PALP" evidence="6">
    <location>
        <begin position="18"/>
        <end position="280"/>
    </location>
</feature>
<keyword evidence="3 5" id="KW-0663">Pyridoxal phosphate</keyword>
<organism evidence="7 8">
    <name type="scientific">Planktosalinus lacus</name>
    <dbReference type="NCBI Taxonomy" id="1526573"/>
    <lineage>
        <taxon>Bacteria</taxon>
        <taxon>Pseudomonadati</taxon>
        <taxon>Bacteroidota</taxon>
        <taxon>Flavobacteriia</taxon>
        <taxon>Flavobacteriales</taxon>
        <taxon>Flavobacteriaceae</taxon>
        <taxon>Planktosalinus</taxon>
    </lineage>
</organism>
<keyword evidence="8" id="KW-1185">Reference proteome</keyword>
<evidence type="ECO:0000256" key="5">
    <source>
        <dbReference type="PIRSR" id="PIRSR006278-2"/>
    </source>
</evidence>
<evidence type="ECO:0000313" key="8">
    <source>
        <dbReference type="Proteomes" id="UP000652231"/>
    </source>
</evidence>
<feature type="active site" description="Nucleophile" evidence="4">
    <location>
        <position position="64"/>
    </location>
</feature>